<dbReference type="KEGG" id="bcom:BAUCODRAFT_473317"/>
<accession>M2MXU5</accession>
<protein>
    <submittedName>
        <fullName evidence="1">Uncharacterized protein</fullName>
    </submittedName>
</protein>
<evidence type="ECO:0000313" key="2">
    <source>
        <dbReference type="Proteomes" id="UP000011761"/>
    </source>
</evidence>
<keyword evidence="2" id="KW-1185">Reference proteome</keyword>
<dbReference type="Proteomes" id="UP000011761">
    <property type="component" value="Unassembled WGS sequence"/>
</dbReference>
<name>M2MXU5_BAUPA</name>
<sequence>MTPILGAGSQGYCEHMTCQETYGAKRQATVFGCRAVHSTHAARRAVADSKAYYRAFSVVQRQPQVRMHMVPTAGSHVFDFRDRGNPVYSSMTLLDIMP</sequence>
<dbReference type="EMBL" id="KB445555">
    <property type="protein sequence ID" value="EMC96393.1"/>
    <property type="molecule type" value="Genomic_DNA"/>
</dbReference>
<gene>
    <name evidence="1" type="ORF">BAUCODRAFT_473317</name>
</gene>
<evidence type="ECO:0000313" key="1">
    <source>
        <dbReference type="EMBL" id="EMC96393.1"/>
    </source>
</evidence>
<dbReference type="AlphaFoldDB" id="M2MXU5"/>
<dbReference type="HOGENOM" id="CLU_2333322_0_0_1"/>
<proteinExistence type="predicted"/>
<dbReference type="GeneID" id="19114692"/>
<reference evidence="1 2" key="1">
    <citation type="journal article" date="2012" name="PLoS Pathog.">
        <title>Diverse lifestyles and strategies of plant pathogenesis encoded in the genomes of eighteen Dothideomycetes fungi.</title>
        <authorList>
            <person name="Ohm R.A."/>
            <person name="Feau N."/>
            <person name="Henrissat B."/>
            <person name="Schoch C.L."/>
            <person name="Horwitz B.A."/>
            <person name="Barry K.W."/>
            <person name="Condon B.J."/>
            <person name="Copeland A.C."/>
            <person name="Dhillon B."/>
            <person name="Glaser F."/>
            <person name="Hesse C.N."/>
            <person name="Kosti I."/>
            <person name="LaButti K."/>
            <person name="Lindquist E.A."/>
            <person name="Lucas S."/>
            <person name="Salamov A.A."/>
            <person name="Bradshaw R.E."/>
            <person name="Ciuffetti L."/>
            <person name="Hamelin R.C."/>
            <person name="Kema G.H.J."/>
            <person name="Lawrence C."/>
            <person name="Scott J.A."/>
            <person name="Spatafora J.W."/>
            <person name="Turgeon B.G."/>
            <person name="de Wit P.J.G.M."/>
            <person name="Zhong S."/>
            <person name="Goodwin S.B."/>
            <person name="Grigoriev I.V."/>
        </authorList>
    </citation>
    <scope>NUCLEOTIDE SEQUENCE [LARGE SCALE GENOMIC DNA]</scope>
    <source>
        <strain evidence="1 2">UAMH 10762</strain>
    </source>
</reference>
<dbReference type="RefSeq" id="XP_007676489.1">
    <property type="nucleotide sequence ID" value="XM_007678299.1"/>
</dbReference>
<organism evidence="1 2">
    <name type="scientific">Baudoinia panamericana (strain UAMH 10762)</name>
    <name type="common">Angels' share fungus</name>
    <name type="synonym">Baudoinia compniacensis (strain UAMH 10762)</name>
    <dbReference type="NCBI Taxonomy" id="717646"/>
    <lineage>
        <taxon>Eukaryota</taxon>
        <taxon>Fungi</taxon>
        <taxon>Dikarya</taxon>
        <taxon>Ascomycota</taxon>
        <taxon>Pezizomycotina</taxon>
        <taxon>Dothideomycetes</taxon>
        <taxon>Dothideomycetidae</taxon>
        <taxon>Mycosphaerellales</taxon>
        <taxon>Teratosphaeriaceae</taxon>
        <taxon>Baudoinia</taxon>
    </lineage>
</organism>